<dbReference type="OrthoDB" id="8478996at2"/>
<keyword evidence="1" id="KW-0175">Coiled coil</keyword>
<sequence>MSGDETINSILSLVSSDLISKSLKKAFINCLERYLRDKKTVHIDELNYIKQEINHHAVQIKQYSEEDAYRLLHEQEKPFFAPKEPIQKTAQNSGTENCNFENKISKQQPTIDQLNEMIEELRHKGKQAVASRDNWKQKAEKAERKVKELENKVSKLELQKTDTDSKFKRLKNKFALMYHPDKIMGEKYEKMIKQEFFKEFWQEIEIIERS</sequence>
<evidence type="ECO:0000313" key="2">
    <source>
        <dbReference type="EMBL" id="EPR44055.1"/>
    </source>
</evidence>
<feature type="coiled-coil region" evidence="1">
    <location>
        <begin position="111"/>
        <end position="173"/>
    </location>
</feature>
<accession>S7U4V3</accession>
<comment type="caution">
    <text evidence="2">The sequence shown here is derived from an EMBL/GenBank/DDBJ whole genome shotgun (WGS) entry which is preliminary data.</text>
</comment>
<proteinExistence type="predicted"/>
<keyword evidence="3" id="KW-1185">Reference proteome</keyword>
<dbReference type="Proteomes" id="UP000014977">
    <property type="component" value="Unassembled WGS sequence"/>
</dbReference>
<name>S7U4V3_DESML</name>
<evidence type="ECO:0000313" key="3">
    <source>
        <dbReference type="Proteomes" id="UP000014977"/>
    </source>
</evidence>
<organism evidence="2 3">
    <name type="scientific">Desulfococcus multivorans DSM 2059</name>
    <dbReference type="NCBI Taxonomy" id="1121405"/>
    <lineage>
        <taxon>Bacteria</taxon>
        <taxon>Pseudomonadati</taxon>
        <taxon>Thermodesulfobacteriota</taxon>
        <taxon>Desulfobacteria</taxon>
        <taxon>Desulfobacterales</taxon>
        <taxon>Desulfococcaceae</taxon>
        <taxon>Desulfococcus</taxon>
    </lineage>
</organism>
<dbReference type="EMBL" id="ATHJ01000035">
    <property type="protein sequence ID" value="EPR44055.1"/>
    <property type="molecule type" value="Genomic_DNA"/>
</dbReference>
<dbReference type="AlphaFoldDB" id="S7U4V3"/>
<reference evidence="2 3" key="1">
    <citation type="journal article" date="2013" name="Genome Announc.">
        <title>Draft genome sequences for three mercury-methylating, sulfate-reducing bacteria.</title>
        <authorList>
            <person name="Brown S.D."/>
            <person name="Hurt R.A.Jr."/>
            <person name="Gilmour C.C."/>
            <person name="Elias D.A."/>
        </authorList>
    </citation>
    <scope>NUCLEOTIDE SEQUENCE [LARGE SCALE GENOMIC DNA]</scope>
    <source>
        <strain evidence="2 3">DSM 2059</strain>
    </source>
</reference>
<evidence type="ECO:0000256" key="1">
    <source>
        <dbReference type="SAM" id="Coils"/>
    </source>
</evidence>
<gene>
    <name evidence="2" type="ORF">dsmv_3827</name>
</gene>
<protein>
    <submittedName>
        <fullName evidence="2">Uncharacterized protein</fullName>
    </submittedName>
</protein>
<dbReference type="RefSeq" id="WP_020875502.1">
    <property type="nucleotide sequence ID" value="NZ_ATHJ01000035.1"/>
</dbReference>